<reference evidence="5 6" key="1">
    <citation type="submission" date="2023-12" db="EMBL/GenBank/DDBJ databases">
        <title>the genome sequence of Hyalangium sp. s54d21.</title>
        <authorList>
            <person name="Zhang X."/>
        </authorList>
    </citation>
    <scope>NUCLEOTIDE SEQUENCE [LARGE SCALE GENOMIC DNA]</scope>
    <source>
        <strain evidence="6">s54d21</strain>
    </source>
</reference>
<protein>
    <submittedName>
        <fullName evidence="5">Amino acid adenylation domain-containing protein</fullName>
    </submittedName>
</protein>
<name>A0ABU5H4Z5_9BACT</name>
<evidence type="ECO:0000313" key="5">
    <source>
        <dbReference type="EMBL" id="MDY7228561.1"/>
    </source>
</evidence>
<feature type="domain" description="Carrier" evidence="4">
    <location>
        <begin position="523"/>
        <end position="598"/>
    </location>
</feature>
<dbReference type="SUPFAM" id="SSF53335">
    <property type="entry name" value="S-adenosyl-L-methionine-dependent methyltransferases"/>
    <property type="match status" value="1"/>
</dbReference>
<dbReference type="SMART" id="SM00823">
    <property type="entry name" value="PKS_PP"/>
    <property type="match status" value="1"/>
</dbReference>
<dbReference type="Pfam" id="PF00550">
    <property type="entry name" value="PP-binding"/>
    <property type="match status" value="1"/>
</dbReference>
<organism evidence="5 6">
    <name type="scientific">Hyalangium rubrum</name>
    <dbReference type="NCBI Taxonomy" id="3103134"/>
    <lineage>
        <taxon>Bacteria</taxon>
        <taxon>Pseudomonadati</taxon>
        <taxon>Myxococcota</taxon>
        <taxon>Myxococcia</taxon>
        <taxon>Myxococcales</taxon>
        <taxon>Cystobacterineae</taxon>
        <taxon>Archangiaceae</taxon>
        <taxon>Hyalangium</taxon>
    </lineage>
</organism>
<evidence type="ECO:0000256" key="3">
    <source>
        <dbReference type="SAM" id="MobiDB-lite"/>
    </source>
</evidence>
<dbReference type="EMBL" id="JAXIVS010000006">
    <property type="protein sequence ID" value="MDY7228561.1"/>
    <property type="molecule type" value="Genomic_DNA"/>
</dbReference>
<dbReference type="Gene3D" id="3.40.50.1820">
    <property type="entry name" value="alpha/beta hydrolase"/>
    <property type="match status" value="1"/>
</dbReference>
<sequence length="1058" mass="117313">MTERAQHGFPMDMNPATDSPRTGPVHRLFQQQAERTPSAIAVECAGRSVTYAELSRQVHALASLLRRWGVTRGSRVGLLLTPSIDMLVAILGCLEAGAAYVPLEPLRPPDYTRFVVENSGASVVLTEPALADRLRALTVRRGFLSELAQEPQEVTPVDAGLSPEDPAYVIYTSGTTGNPKGVQVHHHALANYVGWARRLYGGSESPAFPLYSSLAFDLTVTSIFVPLISGGKIVIYPGASAAAALMDALEDNRTDTVKLTPSHLSLVTARKYPGSKVRRLIVGGENLETKLARQALESFGPHLELFNEYGPTEATVGCTVHRFDPRSDLQDFVPIGRPAANSLAYVLDGALSPVPEGVTGELYLAGDCLALGYLDNPEATQERFLPSPFEQGQRMYRTGDLARWLPGGVLAFEGRNDTQVKFNGHRVELEGLKSLLNRHPDVRDSVVLLHKDPSALVAYYASEQPIDAPVLRSFMGTQLSQELIPQYFVHLPQLPLTANGKLDSHALPKLEEVRGRMRSMSAPPSTPTETQLAAIWSRALGLTELGVDDDFFELGGHSLLANQLILRIRESLGVDLNMRSIFENRTIATLARSIERTRASAEVRVATSAESEPLPKFVQGLDTLLQAKSAPGVASKKSDEENLVLAESITAVDGRVGEFYSRFPWPWNSSKFDTLVDPEFERLMVSQEVGDFHHTALPREASIWVAGCGTNQALLTALLFPNARVLGTDLSTKSIEICAANAAALGVTNLELRLESINDAPYESQFDFVVCTGVIHHTYEPAHALGRLSRALKRDGLMEVLVYNRFHRTITSAFQKAIRLMTKGLQDTDYALAKRLAAGFAVDNTMARFISRHRDWEESDFADLLINPVEHSYTVDSLAEMAGGCNLELVRPCISLYARYRAESIFWEMSFADPEIQRVYDSLEDLDRWRVSNLLMHEKSPMLWFYLRRQDAQTPRKTERQLNDEFLQTTFERATTQQRSYIRGQDGRFRLSPKSIAHPSSAPEDSVKALYERFETPRVMGEVFAELGLEPRFGTVQRARLHLTTPAFPYLRAVARRT</sequence>
<dbReference type="SUPFAM" id="SSF56801">
    <property type="entry name" value="Acetyl-CoA synthetase-like"/>
    <property type="match status" value="1"/>
</dbReference>
<dbReference type="Gene3D" id="2.30.38.10">
    <property type="entry name" value="Luciferase, Domain 3"/>
    <property type="match status" value="1"/>
</dbReference>
<dbReference type="InterPro" id="IPR010071">
    <property type="entry name" value="AA_adenyl_dom"/>
</dbReference>
<dbReference type="PRINTS" id="PR00154">
    <property type="entry name" value="AMPBINDING"/>
</dbReference>
<dbReference type="NCBIfam" id="TIGR01733">
    <property type="entry name" value="AA-adenyl-dom"/>
    <property type="match status" value="1"/>
</dbReference>
<evidence type="ECO:0000256" key="2">
    <source>
        <dbReference type="ARBA" id="ARBA00022553"/>
    </source>
</evidence>
<dbReference type="InterPro" id="IPR025714">
    <property type="entry name" value="Methyltranfer_dom"/>
</dbReference>
<dbReference type="PROSITE" id="PS50075">
    <property type="entry name" value="CARRIER"/>
    <property type="match status" value="1"/>
</dbReference>
<dbReference type="PANTHER" id="PTHR45527">
    <property type="entry name" value="NONRIBOSOMAL PEPTIDE SYNTHETASE"/>
    <property type="match status" value="1"/>
</dbReference>
<dbReference type="CDD" id="cd02440">
    <property type="entry name" value="AdoMet_MTases"/>
    <property type="match status" value="1"/>
</dbReference>
<dbReference type="PROSITE" id="PS00455">
    <property type="entry name" value="AMP_BINDING"/>
    <property type="match status" value="1"/>
</dbReference>
<keyword evidence="6" id="KW-1185">Reference proteome</keyword>
<dbReference type="SUPFAM" id="SSF47336">
    <property type="entry name" value="ACP-like"/>
    <property type="match status" value="1"/>
</dbReference>
<dbReference type="InterPro" id="IPR020459">
    <property type="entry name" value="AMP-binding"/>
</dbReference>
<dbReference type="Pfam" id="PF13847">
    <property type="entry name" value="Methyltransf_31"/>
    <property type="match status" value="1"/>
</dbReference>
<dbReference type="Gene3D" id="3.40.50.980">
    <property type="match status" value="2"/>
</dbReference>
<gene>
    <name evidence="5" type="ORF">SYV04_19220</name>
</gene>
<evidence type="ECO:0000313" key="6">
    <source>
        <dbReference type="Proteomes" id="UP001291309"/>
    </source>
</evidence>
<evidence type="ECO:0000256" key="1">
    <source>
        <dbReference type="ARBA" id="ARBA00022450"/>
    </source>
</evidence>
<keyword evidence="1" id="KW-0596">Phosphopantetheine</keyword>
<dbReference type="PANTHER" id="PTHR45527:SF1">
    <property type="entry name" value="FATTY ACID SYNTHASE"/>
    <property type="match status" value="1"/>
</dbReference>
<comment type="caution">
    <text evidence="5">The sequence shown here is derived from an EMBL/GenBank/DDBJ whole genome shotgun (WGS) entry which is preliminary data.</text>
</comment>
<proteinExistence type="predicted"/>
<dbReference type="InterPro" id="IPR020845">
    <property type="entry name" value="AMP-binding_CS"/>
</dbReference>
<dbReference type="Gene3D" id="3.30.300.30">
    <property type="match status" value="1"/>
</dbReference>
<dbReference type="InterPro" id="IPR020806">
    <property type="entry name" value="PKS_PP-bd"/>
</dbReference>
<accession>A0ABU5H4Z5</accession>
<dbReference type="Gene3D" id="3.40.50.150">
    <property type="entry name" value="Vaccinia Virus protein VP39"/>
    <property type="match status" value="1"/>
</dbReference>
<dbReference type="RefSeq" id="WP_321547288.1">
    <property type="nucleotide sequence ID" value="NZ_JAXIVS010000006.1"/>
</dbReference>
<dbReference type="InterPro" id="IPR009081">
    <property type="entry name" value="PP-bd_ACP"/>
</dbReference>
<dbReference type="Pfam" id="PF00501">
    <property type="entry name" value="AMP-binding"/>
    <property type="match status" value="1"/>
</dbReference>
<dbReference type="InterPro" id="IPR029063">
    <property type="entry name" value="SAM-dependent_MTases_sf"/>
</dbReference>
<dbReference type="InterPro" id="IPR036736">
    <property type="entry name" value="ACP-like_sf"/>
</dbReference>
<keyword evidence="2" id="KW-0597">Phosphoprotein</keyword>
<dbReference type="InterPro" id="IPR029058">
    <property type="entry name" value="AB_hydrolase_fold"/>
</dbReference>
<evidence type="ECO:0000259" key="4">
    <source>
        <dbReference type="PROSITE" id="PS50075"/>
    </source>
</evidence>
<dbReference type="Proteomes" id="UP001291309">
    <property type="component" value="Unassembled WGS sequence"/>
</dbReference>
<dbReference type="InterPro" id="IPR045851">
    <property type="entry name" value="AMP-bd_C_sf"/>
</dbReference>
<dbReference type="InterPro" id="IPR000873">
    <property type="entry name" value="AMP-dep_synth/lig_dom"/>
</dbReference>
<feature type="region of interest" description="Disordered" evidence="3">
    <location>
        <begin position="1"/>
        <end position="24"/>
    </location>
</feature>